<name>A0A0S3AKD8_9PROT</name>
<gene>
    <name evidence="12" type="ORF">SAMN05216406_14125</name>
    <name evidence="13" type="ORF">SAMN05421510_100623</name>
</gene>
<dbReference type="EMBL" id="FOFX01000006">
    <property type="protein sequence ID" value="SEP83588.1"/>
    <property type="molecule type" value="Genomic_DNA"/>
</dbReference>
<keyword evidence="4 13" id="KW-0548">Nucleotidyltransferase</keyword>
<dbReference type="Proteomes" id="UP000182882">
    <property type="component" value="Unassembled WGS sequence"/>
</dbReference>
<evidence type="ECO:0000313" key="12">
    <source>
        <dbReference type="EMBL" id="SDU27011.1"/>
    </source>
</evidence>
<evidence type="ECO:0000313" key="15">
    <source>
        <dbReference type="Proteomes" id="UP000182882"/>
    </source>
</evidence>
<protein>
    <recommendedName>
        <fullName evidence="2">mannose-1-phosphate guanylyltransferase</fullName>
        <ecNumber evidence="2">2.7.7.13</ecNumber>
    </recommendedName>
</protein>
<dbReference type="Pfam" id="PF22640">
    <property type="entry name" value="ManC_GMP_beta-helix"/>
    <property type="match status" value="1"/>
</dbReference>
<dbReference type="GO" id="GO:0009298">
    <property type="term" value="P:GDP-mannose biosynthetic process"/>
    <property type="evidence" value="ECO:0007669"/>
    <property type="project" value="TreeGrafter"/>
</dbReference>
<feature type="domain" description="Mannose-6-phosphate isomerase type II C-terminal" evidence="10">
    <location>
        <begin position="359"/>
        <end position="473"/>
    </location>
</feature>
<evidence type="ECO:0000256" key="1">
    <source>
        <dbReference type="ARBA" id="ARBA00006115"/>
    </source>
</evidence>
<dbReference type="GO" id="GO:0004475">
    <property type="term" value="F:mannose-1-phosphate guanylyltransferase (GTP) activity"/>
    <property type="evidence" value="ECO:0007669"/>
    <property type="project" value="UniProtKB-EC"/>
</dbReference>
<dbReference type="FunFam" id="2.60.120.10:FF:000032">
    <property type="entry name" value="Mannose-1-phosphate guanylyltransferase/mannose-6-phosphate isomerase"/>
    <property type="match status" value="1"/>
</dbReference>
<dbReference type="GO" id="GO:0005525">
    <property type="term" value="F:GTP binding"/>
    <property type="evidence" value="ECO:0007669"/>
    <property type="project" value="UniProtKB-KW"/>
</dbReference>
<dbReference type="InterPro" id="IPR011051">
    <property type="entry name" value="RmlC_Cupin_sf"/>
</dbReference>
<keyword evidence="15" id="KW-1185">Reference proteome</keyword>
<dbReference type="CDD" id="cd02509">
    <property type="entry name" value="GDP-M1P_Guanylyltransferase"/>
    <property type="match status" value="1"/>
</dbReference>
<comment type="similarity">
    <text evidence="1 8">Belongs to the mannose-6-phosphate isomerase type 2 family.</text>
</comment>
<keyword evidence="5" id="KW-0547">Nucleotide-binding</keyword>
<accession>A0A0S3AKD8</accession>
<comment type="catalytic activity">
    <reaction evidence="7">
        <text>alpha-D-mannose 1-phosphate + GTP + H(+) = GDP-alpha-D-mannose + diphosphate</text>
        <dbReference type="Rhea" id="RHEA:15229"/>
        <dbReference type="ChEBI" id="CHEBI:15378"/>
        <dbReference type="ChEBI" id="CHEBI:33019"/>
        <dbReference type="ChEBI" id="CHEBI:37565"/>
        <dbReference type="ChEBI" id="CHEBI:57527"/>
        <dbReference type="ChEBI" id="CHEBI:58409"/>
        <dbReference type="EC" id="2.7.7.13"/>
    </reaction>
</comment>
<dbReference type="SUPFAM" id="SSF53448">
    <property type="entry name" value="Nucleotide-diphospho-sugar transferases"/>
    <property type="match status" value="1"/>
</dbReference>
<organism evidence="13 14">
    <name type="scientific">Nitrosomonas ureae</name>
    <dbReference type="NCBI Taxonomy" id="44577"/>
    <lineage>
        <taxon>Bacteria</taxon>
        <taxon>Pseudomonadati</taxon>
        <taxon>Pseudomonadota</taxon>
        <taxon>Betaproteobacteria</taxon>
        <taxon>Nitrosomonadales</taxon>
        <taxon>Nitrosomonadaceae</taxon>
        <taxon>Nitrosomonas</taxon>
    </lineage>
</organism>
<dbReference type="EC" id="2.7.7.13" evidence="2"/>
<evidence type="ECO:0000256" key="5">
    <source>
        <dbReference type="ARBA" id="ARBA00022741"/>
    </source>
</evidence>
<dbReference type="InterPro" id="IPR006375">
    <property type="entry name" value="Man1P_GuaTrfase/Man6P_Isoase"/>
</dbReference>
<dbReference type="CDD" id="cd02213">
    <property type="entry name" value="cupin_PMI_typeII_C"/>
    <property type="match status" value="1"/>
</dbReference>
<dbReference type="PANTHER" id="PTHR46390:SF1">
    <property type="entry name" value="MANNOSE-1-PHOSPHATE GUANYLYLTRANSFERASE"/>
    <property type="match status" value="1"/>
</dbReference>
<reference evidence="15" key="1">
    <citation type="submission" date="2016-10" db="EMBL/GenBank/DDBJ databases">
        <authorList>
            <person name="Varghese N."/>
            <person name="Submissions S."/>
        </authorList>
    </citation>
    <scope>NUCLEOTIDE SEQUENCE [LARGE SCALE GENOMIC DNA]</scope>
    <source>
        <strain evidence="15">Nm10</strain>
    </source>
</reference>
<dbReference type="Pfam" id="PF00483">
    <property type="entry name" value="NTP_transferase"/>
    <property type="match status" value="1"/>
</dbReference>
<evidence type="ECO:0000313" key="13">
    <source>
        <dbReference type="EMBL" id="SEP83588.1"/>
    </source>
</evidence>
<dbReference type="GO" id="GO:0016853">
    <property type="term" value="F:isomerase activity"/>
    <property type="evidence" value="ECO:0007669"/>
    <property type="project" value="UniProtKB-KW"/>
</dbReference>
<dbReference type="InterPro" id="IPR029044">
    <property type="entry name" value="Nucleotide-diphossugar_trans"/>
</dbReference>
<evidence type="ECO:0000256" key="7">
    <source>
        <dbReference type="ARBA" id="ARBA00047343"/>
    </source>
</evidence>
<dbReference type="OrthoDB" id="9806359at2"/>
<dbReference type="InterPro" id="IPR049577">
    <property type="entry name" value="GMPP_N"/>
</dbReference>
<evidence type="ECO:0000256" key="3">
    <source>
        <dbReference type="ARBA" id="ARBA00022679"/>
    </source>
</evidence>
<dbReference type="GO" id="GO:0000271">
    <property type="term" value="P:polysaccharide biosynthetic process"/>
    <property type="evidence" value="ECO:0007669"/>
    <property type="project" value="InterPro"/>
</dbReference>
<dbReference type="InterPro" id="IPR014710">
    <property type="entry name" value="RmlC-like_jellyroll"/>
</dbReference>
<dbReference type="InterPro" id="IPR001538">
    <property type="entry name" value="Man6P_isomerase-2_C"/>
</dbReference>
<dbReference type="KEGG" id="nur:ATY38_10780"/>
<dbReference type="Gene3D" id="3.90.550.10">
    <property type="entry name" value="Spore Coat Polysaccharide Biosynthesis Protein SpsA, Chain A"/>
    <property type="match status" value="1"/>
</dbReference>
<dbReference type="NCBIfam" id="TIGR01479">
    <property type="entry name" value="GMP_PMI"/>
    <property type="match status" value="1"/>
</dbReference>
<dbReference type="FunFam" id="3.90.550.10:FF:000046">
    <property type="entry name" value="Mannose-1-phosphate guanylyltransferase (GDP)"/>
    <property type="match status" value="1"/>
</dbReference>
<evidence type="ECO:0000256" key="2">
    <source>
        <dbReference type="ARBA" id="ARBA00012387"/>
    </source>
</evidence>
<dbReference type="RefSeq" id="WP_062559306.1">
    <property type="nucleotide sequence ID" value="NZ_CP013341.1"/>
</dbReference>
<evidence type="ECO:0000256" key="8">
    <source>
        <dbReference type="RuleBase" id="RU004190"/>
    </source>
</evidence>
<evidence type="ECO:0000259" key="10">
    <source>
        <dbReference type="Pfam" id="PF01050"/>
    </source>
</evidence>
<feature type="domain" description="Nucleotidyl transferase" evidence="9">
    <location>
        <begin position="7"/>
        <end position="292"/>
    </location>
</feature>
<feature type="domain" description="MannoseP isomerase/GMP-like beta-helix" evidence="11">
    <location>
        <begin position="303"/>
        <end position="355"/>
    </location>
</feature>
<keyword evidence="13" id="KW-0413">Isomerase</keyword>
<evidence type="ECO:0000259" key="11">
    <source>
        <dbReference type="Pfam" id="PF22640"/>
    </source>
</evidence>
<evidence type="ECO:0000313" key="14">
    <source>
        <dbReference type="Proteomes" id="UP000181998"/>
    </source>
</evidence>
<dbReference type="InterPro" id="IPR051161">
    <property type="entry name" value="Mannose-6P_isomerase_type2"/>
</dbReference>
<evidence type="ECO:0000256" key="6">
    <source>
        <dbReference type="ARBA" id="ARBA00023134"/>
    </source>
</evidence>
<dbReference type="InterPro" id="IPR054566">
    <property type="entry name" value="ManC/GMP-like_b-helix"/>
</dbReference>
<dbReference type="Proteomes" id="UP000181998">
    <property type="component" value="Unassembled WGS sequence"/>
</dbReference>
<dbReference type="InterPro" id="IPR005835">
    <property type="entry name" value="NTP_transferase_dom"/>
</dbReference>
<dbReference type="Pfam" id="PF01050">
    <property type="entry name" value="MannoseP_isomer"/>
    <property type="match status" value="1"/>
</dbReference>
<reference evidence="13 14" key="2">
    <citation type="submission" date="2016-10" db="EMBL/GenBank/DDBJ databases">
        <authorList>
            <person name="de Groot N.N."/>
        </authorList>
    </citation>
    <scope>NUCLEOTIDE SEQUENCE [LARGE SCALE GENOMIC DNA]</scope>
    <source>
        <strain evidence="12">Nm10</strain>
        <strain evidence="13 14">Nm9</strain>
    </source>
</reference>
<evidence type="ECO:0000256" key="4">
    <source>
        <dbReference type="ARBA" id="ARBA00022695"/>
    </source>
</evidence>
<proteinExistence type="inferred from homology"/>
<dbReference type="Gene3D" id="2.60.120.10">
    <property type="entry name" value="Jelly Rolls"/>
    <property type="match status" value="1"/>
</dbReference>
<dbReference type="SUPFAM" id="SSF51182">
    <property type="entry name" value="RmlC-like cupins"/>
    <property type="match status" value="1"/>
</dbReference>
<dbReference type="AlphaFoldDB" id="A0A0S3AKD8"/>
<dbReference type="EMBL" id="FNLN01000041">
    <property type="protein sequence ID" value="SDU27011.1"/>
    <property type="molecule type" value="Genomic_DNA"/>
</dbReference>
<dbReference type="STRING" id="44577.ATY38_10780"/>
<keyword evidence="3 13" id="KW-0808">Transferase</keyword>
<dbReference type="PANTHER" id="PTHR46390">
    <property type="entry name" value="MANNOSE-1-PHOSPHATE GUANYLYLTRANSFERASE"/>
    <property type="match status" value="1"/>
</dbReference>
<sequence length="484" mass="54457">MNLNIHPIILSGGSGTRLWPLSRANYPKQLLPLVGKETMLQVTLGRAAGLENVQAPILVCNSEHRFLIQEQCEAINIKPEAIYLESIGRNTAPAIALAAFHLTQIDENALMLILPADHVIDDQDAFAQAVETAKIAAQEEYLVTFGITPSSPETGYGYIKTGDAIKFKAPPVLTAYRIQSFFEKPNLETATAYLQEGGYMWNSGMFVFTAKNYLQELQRHQPHIFTAVHQAWLERTTDLGFILPDKDAFTASPSDSIDYAIMQVTSRAAVVPAQFGWNDVGSWDSLWKIAPKNSDGNFISGDTLVLNTQKSYIRAENRLVTVIGLDDIIVIETADAVLVMHKSKTQQLKDAIQHLELNQRKEHLEHLRIHRPWGWYEGIDKGERFQVKRIMVKPGEKLSLQMHHHRAEHWVVVSGTAKVIVENKETLFTENQSTYIPLGKMHRLENPGKIPLHLIEVQSGSYLGEDDILRFEDSYGRIISSEQE</sequence>
<keyword evidence="6" id="KW-0342">GTP-binding</keyword>
<evidence type="ECO:0000259" key="9">
    <source>
        <dbReference type="Pfam" id="PF00483"/>
    </source>
</evidence>